<dbReference type="Gene3D" id="3.40.109.10">
    <property type="entry name" value="NADH Oxidase"/>
    <property type="match status" value="1"/>
</dbReference>
<proteinExistence type="predicted"/>
<accession>A0A2W5WQ80</accession>
<dbReference type="EMBL" id="QKWH01000003">
    <property type="protein sequence ID" value="PZR53739.1"/>
    <property type="molecule type" value="Genomic_DNA"/>
</dbReference>
<evidence type="ECO:0000256" key="1">
    <source>
        <dbReference type="SAM" id="MobiDB-lite"/>
    </source>
</evidence>
<name>A0A2W5WQ80_9MICO</name>
<dbReference type="GO" id="GO:0016491">
    <property type="term" value="F:oxidoreductase activity"/>
    <property type="evidence" value="ECO:0007669"/>
    <property type="project" value="InterPro"/>
</dbReference>
<evidence type="ECO:0000313" key="3">
    <source>
        <dbReference type="Proteomes" id="UP000248783"/>
    </source>
</evidence>
<reference evidence="2 3" key="1">
    <citation type="submission" date="2018-06" db="EMBL/GenBank/DDBJ databases">
        <title>Whole genome sequencing of a novel hydrocarbon degrading bacterial strain, PW21 isolated from oil contaminated produced water sample.</title>
        <authorList>
            <person name="Nagkirti P."/>
            <person name="Shaikh A."/>
            <person name="Gowdaman V."/>
            <person name="Engineer A.E."/>
            <person name="Dagar S."/>
            <person name="Dhakephalkar P.K."/>
        </authorList>
    </citation>
    <scope>NUCLEOTIDE SEQUENCE [LARGE SCALE GENOMIC DNA]</scope>
    <source>
        <strain evidence="2 3">PW21</strain>
    </source>
</reference>
<dbReference type="AlphaFoldDB" id="A0A2W5WQ80"/>
<keyword evidence="3" id="KW-1185">Reference proteome</keyword>
<feature type="region of interest" description="Disordered" evidence="1">
    <location>
        <begin position="1"/>
        <end position="33"/>
    </location>
</feature>
<protein>
    <submittedName>
        <fullName evidence="2">Uncharacterized protein</fullName>
    </submittedName>
</protein>
<feature type="compositionally biased region" description="Pro residues" evidence="1">
    <location>
        <begin position="10"/>
        <end position="21"/>
    </location>
</feature>
<dbReference type="RefSeq" id="WP_111250406.1">
    <property type="nucleotide sequence ID" value="NZ_QKWH01000003.1"/>
</dbReference>
<sequence>MTLLDTAFAPAPPGEPLPPGPRHNDWPGEPAGAGAPVAALVHLLWRARGRHVRDDGTPTSVPRRAVPSAGGTYPVQWHVVVPPGAREQLPPGRYVYDPAREELVRRAPAPATGHHVVLVLTVQPGRTFGRYQHRSWPLWVADTAYALEAVRALVPDAVLPSDWSSMPAARHLVGVPAARDTTWWLDRGLVPEIALARIELPPAWERDARAVAGLEARRSPDRARFLARRPACAAAVAQAAEAARQSGQAWVLGADRVLTWARPGRVCAAAYPHLWNVHRQAARLTYHLARAGHAARAVSGFTEEPSAGAAPLLHAVAVLRGTAP</sequence>
<organism evidence="2 3">
    <name type="scientific">Xylanimonas oleitrophica</name>
    <dbReference type="NCBI Taxonomy" id="2607479"/>
    <lineage>
        <taxon>Bacteria</taxon>
        <taxon>Bacillati</taxon>
        <taxon>Actinomycetota</taxon>
        <taxon>Actinomycetes</taxon>
        <taxon>Micrococcales</taxon>
        <taxon>Promicromonosporaceae</taxon>
        <taxon>Xylanimonas</taxon>
    </lineage>
</organism>
<dbReference type="Proteomes" id="UP000248783">
    <property type="component" value="Unassembled WGS sequence"/>
</dbReference>
<dbReference type="InterPro" id="IPR000415">
    <property type="entry name" value="Nitroreductase-like"/>
</dbReference>
<gene>
    <name evidence="2" type="ORF">DNL40_06340</name>
</gene>
<evidence type="ECO:0000313" key="2">
    <source>
        <dbReference type="EMBL" id="PZR53739.1"/>
    </source>
</evidence>
<comment type="caution">
    <text evidence="2">The sequence shown here is derived from an EMBL/GenBank/DDBJ whole genome shotgun (WGS) entry which is preliminary data.</text>
</comment>